<dbReference type="AlphaFoldDB" id="A0A5P1EYZ5"/>
<keyword evidence="5" id="KW-1185">Reference proteome</keyword>
<feature type="compositionally biased region" description="Polar residues" evidence="1">
    <location>
        <begin position="67"/>
        <end position="77"/>
    </location>
</feature>
<feature type="domain" description="YABBY N-terminal" evidence="3">
    <location>
        <begin position="1"/>
        <end position="25"/>
    </location>
</feature>
<name>A0A5P1EYZ5_ASPOF</name>
<feature type="region of interest" description="Disordered" evidence="1">
    <location>
        <begin position="44"/>
        <end position="131"/>
    </location>
</feature>
<feature type="compositionally biased region" description="Basic and acidic residues" evidence="1">
    <location>
        <begin position="96"/>
        <end position="131"/>
    </location>
</feature>
<evidence type="ECO:0000256" key="1">
    <source>
        <dbReference type="SAM" id="MobiDB-lite"/>
    </source>
</evidence>
<dbReference type="EMBL" id="CM007384">
    <property type="protein sequence ID" value="ONK70683.1"/>
    <property type="molecule type" value="Genomic_DNA"/>
</dbReference>
<dbReference type="Gramene" id="ONK70683">
    <property type="protein sequence ID" value="ONK70683"/>
    <property type="gene ID" value="A4U43_C04F440"/>
</dbReference>
<sequence length="131" mass="14241">MVTVKCGHCTCLLSVSLARASLLPLHLLASLGDDEEINQLTGDVLPKTCNDGEDGTVRDEEELGKESSPSPTCSTNWAHFPRLQHKHGKGESSSCGEEKKARDGGTNENLLDKVRGESSEECDSDKYEEIH</sequence>
<protein>
    <recommendedName>
        <fullName evidence="3">YABBY N-terminal domain-containing protein</fullName>
    </recommendedName>
</protein>
<evidence type="ECO:0000259" key="3">
    <source>
        <dbReference type="Pfam" id="PF24868"/>
    </source>
</evidence>
<reference evidence="5" key="1">
    <citation type="journal article" date="2017" name="Nat. Commun.">
        <title>The asparagus genome sheds light on the origin and evolution of a young Y chromosome.</title>
        <authorList>
            <person name="Harkess A."/>
            <person name="Zhou J."/>
            <person name="Xu C."/>
            <person name="Bowers J.E."/>
            <person name="Van der Hulst R."/>
            <person name="Ayyampalayam S."/>
            <person name="Mercati F."/>
            <person name="Riccardi P."/>
            <person name="McKain M.R."/>
            <person name="Kakrana A."/>
            <person name="Tang H."/>
            <person name="Ray J."/>
            <person name="Groenendijk J."/>
            <person name="Arikit S."/>
            <person name="Mathioni S.M."/>
            <person name="Nakano M."/>
            <person name="Shan H."/>
            <person name="Telgmann-Rauber A."/>
            <person name="Kanno A."/>
            <person name="Yue Z."/>
            <person name="Chen H."/>
            <person name="Li W."/>
            <person name="Chen Y."/>
            <person name="Xu X."/>
            <person name="Zhang Y."/>
            <person name="Luo S."/>
            <person name="Chen H."/>
            <person name="Gao J."/>
            <person name="Mao Z."/>
            <person name="Pires J.C."/>
            <person name="Luo M."/>
            <person name="Kudrna D."/>
            <person name="Wing R.A."/>
            <person name="Meyers B.C."/>
            <person name="Yi K."/>
            <person name="Kong H."/>
            <person name="Lavrijsen P."/>
            <person name="Sunseri F."/>
            <person name="Falavigna A."/>
            <person name="Ye Y."/>
            <person name="Leebens-Mack J.H."/>
            <person name="Chen G."/>
        </authorList>
    </citation>
    <scope>NUCLEOTIDE SEQUENCE [LARGE SCALE GENOMIC DNA]</scope>
    <source>
        <strain evidence="5">cv. DH0086</strain>
    </source>
</reference>
<feature type="compositionally biased region" description="Acidic residues" evidence="1">
    <location>
        <begin position="51"/>
        <end position="63"/>
    </location>
</feature>
<accession>A0A5P1EYZ5</accession>
<evidence type="ECO:0000313" key="4">
    <source>
        <dbReference type="EMBL" id="ONK70683.1"/>
    </source>
</evidence>
<keyword evidence="2" id="KW-0732">Signal</keyword>
<gene>
    <name evidence="4" type="ORF">A4U43_C04F440</name>
</gene>
<feature type="chain" id="PRO_5024456775" description="YABBY N-terminal domain-containing protein" evidence="2">
    <location>
        <begin position="21"/>
        <end position="131"/>
    </location>
</feature>
<organism evidence="4 5">
    <name type="scientific">Asparagus officinalis</name>
    <name type="common">Garden asparagus</name>
    <dbReference type="NCBI Taxonomy" id="4686"/>
    <lineage>
        <taxon>Eukaryota</taxon>
        <taxon>Viridiplantae</taxon>
        <taxon>Streptophyta</taxon>
        <taxon>Embryophyta</taxon>
        <taxon>Tracheophyta</taxon>
        <taxon>Spermatophyta</taxon>
        <taxon>Magnoliopsida</taxon>
        <taxon>Liliopsida</taxon>
        <taxon>Asparagales</taxon>
        <taxon>Asparagaceae</taxon>
        <taxon>Asparagoideae</taxon>
        <taxon>Asparagus</taxon>
    </lineage>
</organism>
<evidence type="ECO:0000256" key="2">
    <source>
        <dbReference type="SAM" id="SignalP"/>
    </source>
</evidence>
<feature type="signal peptide" evidence="2">
    <location>
        <begin position="1"/>
        <end position="20"/>
    </location>
</feature>
<proteinExistence type="predicted"/>
<dbReference type="InterPro" id="IPR056776">
    <property type="entry name" value="YABBY_N"/>
</dbReference>
<dbReference type="Pfam" id="PF24868">
    <property type="entry name" value="YABBY_N"/>
    <property type="match status" value="1"/>
</dbReference>
<dbReference type="Proteomes" id="UP000243459">
    <property type="component" value="Chromosome 4"/>
</dbReference>
<evidence type="ECO:0000313" key="5">
    <source>
        <dbReference type="Proteomes" id="UP000243459"/>
    </source>
</evidence>